<sequence length="278" mass="31609">MIIGIWGDDKTCKTTFALTAPKKLAHMEFDIGGYDRARHRFKEAISTRDIITEHEGHELRYVMPFQYGDMSELNLVRPSKIVVGMKELFFQFLSHYMKLVNDPEIATIVIDTGTLLWEICSSSVLQEKQELQFTTDGSLKPGQQLRTSLTTFEYREPNIRMRGIMYQAKANRTNLIITHHSADQYGPVLRGGEVKEEKTGKKERKGWNTLGDSADVIVHTFLKEMDTSKDDTPVMKLKPHAVIDLAECIDLVGVELRIPTYDKVAKLVEMSKLAAEGE</sequence>
<protein>
    <submittedName>
        <fullName evidence="1">Uncharacterized protein</fullName>
    </submittedName>
</protein>
<name>A0A0F9DDA5_9ZZZZ</name>
<reference evidence="1" key="1">
    <citation type="journal article" date="2015" name="Nature">
        <title>Complex archaea that bridge the gap between prokaryotes and eukaryotes.</title>
        <authorList>
            <person name="Spang A."/>
            <person name="Saw J.H."/>
            <person name="Jorgensen S.L."/>
            <person name="Zaremba-Niedzwiedzka K."/>
            <person name="Martijn J."/>
            <person name="Lind A.E."/>
            <person name="van Eijk R."/>
            <person name="Schleper C."/>
            <person name="Guy L."/>
            <person name="Ettema T.J."/>
        </authorList>
    </citation>
    <scope>NUCLEOTIDE SEQUENCE</scope>
</reference>
<accession>A0A0F9DDA5</accession>
<proteinExistence type="predicted"/>
<evidence type="ECO:0000313" key="1">
    <source>
        <dbReference type="EMBL" id="KKL59723.1"/>
    </source>
</evidence>
<dbReference type="EMBL" id="LAZR01029391">
    <property type="protein sequence ID" value="KKL59723.1"/>
    <property type="molecule type" value="Genomic_DNA"/>
</dbReference>
<dbReference type="AlphaFoldDB" id="A0A0F9DDA5"/>
<dbReference type="Pfam" id="PF13479">
    <property type="entry name" value="AAA_24"/>
    <property type="match status" value="1"/>
</dbReference>
<organism evidence="1">
    <name type="scientific">marine sediment metagenome</name>
    <dbReference type="NCBI Taxonomy" id="412755"/>
    <lineage>
        <taxon>unclassified sequences</taxon>
        <taxon>metagenomes</taxon>
        <taxon>ecological metagenomes</taxon>
    </lineage>
</organism>
<gene>
    <name evidence="1" type="ORF">LCGC14_2212480</name>
</gene>
<comment type="caution">
    <text evidence="1">The sequence shown here is derived from an EMBL/GenBank/DDBJ whole genome shotgun (WGS) entry which is preliminary data.</text>
</comment>